<feature type="region of interest" description="Disordered" evidence="1">
    <location>
        <begin position="75"/>
        <end position="95"/>
    </location>
</feature>
<evidence type="ECO:0000313" key="3">
    <source>
        <dbReference type="Proteomes" id="UP001054889"/>
    </source>
</evidence>
<reference evidence="2" key="2">
    <citation type="submission" date="2021-12" db="EMBL/GenBank/DDBJ databases">
        <title>Resequencing data analysis of finger millet.</title>
        <authorList>
            <person name="Hatakeyama M."/>
            <person name="Aluri S."/>
            <person name="Balachadran M.T."/>
            <person name="Sivarajan S.R."/>
            <person name="Poveda L."/>
            <person name="Shimizu-Inatsugi R."/>
            <person name="Schlapbach R."/>
            <person name="Sreeman S.M."/>
            <person name="Shimizu K.K."/>
        </authorList>
    </citation>
    <scope>NUCLEOTIDE SEQUENCE</scope>
</reference>
<accession>A0AAV5F0U6</accession>
<comment type="caution">
    <text evidence="2">The sequence shown here is derived from an EMBL/GenBank/DDBJ whole genome shotgun (WGS) entry which is preliminary data.</text>
</comment>
<proteinExistence type="predicted"/>
<dbReference type="EMBL" id="BQKI01000081">
    <property type="protein sequence ID" value="GJN29304.1"/>
    <property type="molecule type" value="Genomic_DNA"/>
</dbReference>
<dbReference type="AlphaFoldDB" id="A0AAV5F0U6"/>
<evidence type="ECO:0000256" key="1">
    <source>
        <dbReference type="SAM" id="MobiDB-lite"/>
    </source>
</evidence>
<keyword evidence="3" id="KW-1185">Reference proteome</keyword>
<name>A0AAV5F0U6_ELECO</name>
<dbReference type="Proteomes" id="UP001054889">
    <property type="component" value="Unassembled WGS sequence"/>
</dbReference>
<gene>
    <name evidence="2" type="primary">gb17521</name>
    <name evidence="2" type="ORF">PR202_gb17521</name>
</gene>
<sequence>MITDLGRDFPHRIALLKLVEEDPFAVANEGGGRVDVTDGFMIAGDAAAGTEPADATADPVALYVFVNESGHVHRFHGTDTVPPASHPRVSPSPTPTAALLATEARTMAQRSSPCCSTSTAARL</sequence>
<organism evidence="2 3">
    <name type="scientific">Eleusine coracana subsp. coracana</name>
    <dbReference type="NCBI Taxonomy" id="191504"/>
    <lineage>
        <taxon>Eukaryota</taxon>
        <taxon>Viridiplantae</taxon>
        <taxon>Streptophyta</taxon>
        <taxon>Embryophyta</taxon>
        <taxon>Tracheophyta</taxon>
        <taxon>Spermatophyta</taxon>
        <taxon>Magnoliopsida</taxon>
        <taxon>Liliopsida</taxon>
        <taxon>Poales</taxon>
        <taxon>Poaceae</taxon>
        <taxon>PACMAD clade</taxon>
        <taxon>Chloridoideae</taxon>
        <taxon>Cynodonteae</taxon>
        <taxon>Eleusininae</taxon>
        <taxon>Eleusine</taxon>
    </lineage>
</organism>
<evidence type="ECO:0000313" key="2">
    <source>
        <dbReference type="EMBL" id="GJN29304.1"/>
    </source>
</evidence>
<reference evidence="2" key="1">
    <citation type="journal article" date="2018" name="DNA Res.">
        <title>Multiple hybrid de novo genome assembly of finger millet, an orphan allotetraploid crop.</title>
        <authorList>
            <person name="Hatakeyama M."/>
            <person name="Aluri S."/>
            <person name="Balachadran M.T."/>
            <person name="Sivarajan S.R."/>
            <person name="Patrignani A."/>
            <person name="Gruter S."/>
            <person name="Poveda L."/>
            <person name="Shimizu-Inatsugi R."/>
            <person name="Baeten J."/>
            <person name="Francoijs K.J."/>
            <person name="Nataraja K.N."/>
            <person name="Reddy Y.A.N."/>
            <person name="Phadnis S."/>
            <person name="Ravikumar R.L."/>
            <person name="Schlapbach R."/>
            <person name="Sreeman S.M."/>
            <person name="Shimizu K.K."/>
        </authorList>
    </citation>
    <scope>NUCLEOTIDE SEQUENCE</scope>
</reference>
<protein>
    <submittedName>
        <fullName evidence="2">Uncharacterized protein</fullName>
    </submittedName>
</protein>